<feature type="non-terminal residue" evidence="2">
    <location>
        <position position="355"/>
    </location>
</feature>
<dbReference type="PANTHER" id="PTHR34512">
    <property type="entry name" value="CELL SURFACE PROTEIN"/>
    <property type="match status" value="1"/>
</dbReference>
<dbReference type="Gene3D" id="2.130.10.10">
    <property type="entry name" value="YVTN repeat-like/Quinoprotein amine dehydrogenase"/>
    <property type="match status" value="1"/>
</dbReference>
<dbReference type="InterPro" id="IPR002372">
    <property type="entry name" value="PQQ_rpt_dom"/>
</dbReference>
<proteinExistence type="predicted"/>
<protein>
    <recommendedName>
        <fullName evidence="1">Pyrrolo-quinoline quinone repeat domain-containing protein</fullName>
    </recommendedName>
</protein>
<dbReference type="AlphaFoldDB" id="A0A382ITR9"/>
<gene>
    <name evidence="2" type="ORF">METZ01_LOCUS255117</name>
</gene>
<dbReference type="InterPro" id="IPR011047">
    <property type="entry name" value="Quinoprotein_ADH-like_sf"/>
</dbReference>
<evidence type="ECO:0000259" key="1">
    <source>
        <dbReference type="Pfam" id="PF13360"/>
    </source>
</evidence>
<dbReference type="SUPFAM" id="SSF50998">
    <property type="entry name" value="Quinoprotein alcohol dehydrogenase-like"/>
    <property type="match status" value="1"/>
</dbReference>
<dbReference type="InterPro" id="IPR015943">
    <property type="entry name" value="WD40/YVTN_repeat-like_dom_sf"/>
</dbReference>
<sequence length="355" mass="38585">ALPGTRISILQLDKALEPDAAIAHLNVRLPRPFRNTDWPQAAGFANHAMHHLEVGDDLRRVWKIDIGAGSGGENKLLSRPVISAGRVISMDAEARVAAFAADDGRLLWERELTPEDEEEGVIGGGVSVDGGIVYATTGYGFVYALGLEDGRNIWQRRIGTPIRGAPTSIGGRVFVITYDNQLHALSAVDGRTLWGHSGIPEDTGLIGAPSAAVGGGLVVVPYSSGQLFALRLENGRMVWADQLIRARRLAPLSSMSEIRGSPVIDRDLVIAISFSGRIAAIDLRSGRRLWDRDIAGLETPWVAGDFIFLVTAQAEVVCLARKSGRIRWVRQLPRYENQEEKIDPIHWSGPVLVSD</sequence>
<organism evidence="2">
    <name type="scientific">marine metagenome</name>
    <dbReference type="NCBI Taxonomy" id="408172"/>
    <lineage>
        <taxon>unclassified sequences</taxon>
        <taxon>metagenomes</taxon>
        <taxon>ecological metagenomes</taxon>
    </lineage>
</organism>
<dbReference type="InterPro" id="IPR018391">
    <property type="entry name" value="PQQ_b-propeller_rpt"/>
</dbReference>
<name>A0A382ITR9_9ZZZZ</name>
<feature type="domain" description="Pyrrolo-quinoline quinone repeat" evidence="1">
    <location>
        <begin position="93"/>
        <end position="328"/>
    </location>
</feature>
<dbReference type="EMBL" id="UINC01069125">
    <property type="protein sequence ID" value="SVC02263.1"/>
    <property type="molecule type" value="Genomic_DNA"/>
</dbReference>
<dbReference type="Pfam" id="PF13360">
    <property type="entry name" value="PQQ_2"/>
    <property type="match status" value="1"/>
</dbReference>
<reference evidence="2" key="1">
    <citation type="submission" date="2018-05" db="EMBL/GenBank/DDBJ databases">
        <authorList>
            <person name="Lanie J.A."/>
            <person name="Ng W.-L."/>
            <person name="Kazmierczak K.M."/>
            <person name="Andrzejewski T.M."/>
            <person name="Davidsen T.M."/>
            <person name="Wayne K.J."/>
            <person name="Tettelin H."/>
            <person name="Glass J.I."/>
            <person name="Rusch D."/>
            <person name="Podicherti R."/>
            <person name="Tsui H.-C.T."/>
            <person name="Winkler M.E."/>
        </authorList>
    </citation>
    <scope>NUCLEOTIDE SEQUENCE</scope>
</reference>
<accession>A0A382ITR9</accession>
<dbReference type="PANTHER" id="PTHR34512:SF30">
    <property type="entry name" value="OUTER MEMBRANE PROTEIN ASSEMBLY FACTOR BAMB"/>
    <property type="match status" value="1"/>
</dbReference>
<dbReference type="SMART" id="SM00564">
    <property type="entry name" value="PQQ"/>
    <property type="match status" value="5"/>
</dbReference>
<evidence type="ECO:0000313" key="2">
    <source>
        <dbReference type="EMBL" id="SVC02263.1"/>
    </source>
</evidence>
<feature type="non-terminal residue" evidence="2">
    <location>
        <position position="1"/>
    </location>
</feature>